<dbReference type="AlphaFoldDB" id="A0A511SWR1"/>
<dbReference type="RefSeq" id="WP_074949196.1">
    <property type="nucleotide sequence ID" value="NZ_BJXR01000010.1"/>
</dbReference>
<organism evidence="1 4">
    <name type="scientific">Myxococcus fulvus</name>
    <dbReference type="NCBI Taxonomy" id="33"/>
    <lineage>
        <taxon>Bacteria</taxon>
        <taxon>Pseudomonadati</taxon>
        <taxon>Myxococcota</taxon>
        <taxon>Myxococcia</taxon>
        <taxon>Myxococcales</taxon>
        <taxon>Cystobacterineae</taxon>
        <taxon>Myxococcaceae</taxon>
        <taxon>Myxococcus</taxon>
    </lineage>
</organism>
<evidence type="ECO:0000313" key="1">
    <source>
        <dbReference type="EMBL" id="GEN05588.1"/>
    </source>
</evidence>
<comment type="caution">
    <text evidence="1">The sequence shown here is derived from an EMBL/GenBank/DDBJ whole genome shotgun (WGS) entry which is preliminary data.</text>
</comment>
<dbReference type="STRING" id="1334629.MFUL124B02_05305"/>
<dbReference type="EMBL" id="FOIB01000001">
    <property type="protein sequence ID" value="SET02355.1"/>
    <property type="molecule type" value="Genomic_DNA"/>
</dbReference>
<sequence>MRAGRFVADLDSSAALLRALAAFLHGRESPALGTHRHTHPLFEALMPAVNRLSVPLRESAWVRGALSEALTPKALARFDAEALARWVVGRYPRRRYPAAVVGATNGALVHLCAALGIPWLPQTHLLSVRHDGRVPVDEPMKTLGFAREPARRLLESHPDLQLHHTHDANHDRLLLQGLTQFRVKRRGLSPAYIRFLEEALEPGATLFVSECELRWPTLQQGERHVFQQGSLGGASPDEYYLGGPRVEAYLRKQGSSLTRWPSPPPDSDSPEAEWGFEPALRDDLLRLARKRRWRLRRIVYPEPEALSPLVADLYRHWYRERKMPSGKLLAECSILLEPWWTLRTGAVPFWMVLNTRASARALERYLDRSGPWDAMYLTLCSRGVESIGLATMEHWRELLSRGRTQGQLLGVDAREYPRDFASFVRYHPAMRRALSAHHSTRERLRPERLDAFLGQHGERYAVRWLEADVRPRHASAGVTSSWFQ</sequence>
<dbReference type="Proteomes" id="UP000183760">
    <property type="component" value="Unassembled WGS sequence"/>
</dbReference>
<dbReference type="EMBL" id="BJXR01000010">
    <property type="protein sequence ID" value="GEN05588.1"/>
    <property type="molecule type" value="Genomic_DNA"/>
</dbReference>
<evidence type="ECO:0000313" key="3">
    <source>
        <dbReference type="Proteomes" id="UP000183760"/>
    </source>
</evidence>
<protein>
    <submittedName>
        <fullName evidence="1">Uncharacterized protein</fullName>
    </submittedName>
</protein>
<keyword evidence="3" id="KW-1185">Reference proteome</keyword>
<dbReference type="Proteomes" id="UP000321514">
    <property type="component" value="Unassembled WGS sequence"/>
</dbReference>
<name>A0A511SWR1_MYXFU</name>
<evidence type="ECO:0000313" key="4">
    <source>
        <dbReference type="Proteomes" id="UP000321514"/>
    </source>
</evidence>
<proteinExistence type="predicted"/>
<reference evidence="2 3" key="1">
    <citation type="submission" date="2016-10" db="EMBL/GenBank/DDBJ databases">
        <authorList>
            <person name="Varghese N."/>
            <person name="Submissions S."/>
        </authorList>
    </citation>
    <scope>NUCLEOTIDE SEQUENCE [LARGE SCALE GENOMIC DNA]</scope>
    <source>
        <strain evidence="2 3">DSM 16525</strain>
    </source>
</reference>
<gene>
    <name evidence="1" type="ORF">MFU01_06250</name>
    <name evidence="2" type="ORF">SAMN05443572_101867</name>
</gene>
<reference evidence="1 4" key="2">
    <citation type="submission" date="2019-07" db="EMBL/GenBank/DDBJ databases">
        <title>Whole genome shotgun sequence of Myxococcus fulvus NBRC 100333.</title>
        <authorList>
            <person name="Hosoyama A."/>
            <person name="Uohara A."/>
            <person name="Ohji S."/>
            <person name="Ichikawa N."/>
        </authorList>
    </citation>
    <scope>NUCLEOTIDE SEQUENCE [LARGE SCALE GENOMIC DNA]</scope>
    <source>
        <strain evidence="1 4">NBRC 100333</strain>
    </source>
</reference>
<accession>A0A511SWR1</accession>
<evidence type="ECO:0000313" key="2">
    <source>
        <dbReference type="EMBL" id="SET02355.1"/>
    </source>
</evidence>